<evidence type="ECO:0000313" key="2">
    <source>
        <dbReference type="EMBL" id="KAG8060775.1"/>
    </source>
</evidence>
<reference evidence="2" key="1">
    <citation type="journal article" date="2021" name="bioRxiv">
        <title>Whole Genome Assembly and Annotation of Northern Wild Rice, Zizania palustris L., Supports a Whole Genome Duplication in the Zizania Genus.</title>
        <authorList>
            <person name="Haas M."/>
            <person name="Kono T."/>
            <person name="Macchietto M."/>
            <person name="Millas R."/>
            <person name="McGilp L."/>
            <person name="Shao M."/>
            <person name="Duquette J."/>
            <person name="Hirsch C.N."/>
            <person name="Kimball J."/>
        </authorList>
    </citation>
    <scope>NUCLEOTIDE SEQUENCE</scope>
    <source>
        <tissue evidence="2">Fresh leaf tissue</tissue>
    </source>
</reference>
<keyword evidence="3" id="KW-1185">Reference proteome</keyword>
<dbReference type="AlphaFoldDB" id="A0A8J5SF70"/>
<evidence type="ECO:0000313" key="3">
    <source>
        <dbReference type="Proteomes" id="UP000729402"/>
    </source>
</evidence>
<dbReference type="Proteomes" id="UP000729402">
    <property type="component" value="Unassembled WGS sequence"/>
</dbReference>
<reference evidence="2" key="2">
    <citation type="submission" date="2021-02" db="EMBL/GenBank/DDBJ databases">
        <authorList>
            <person name="Kimball J.A."/>
            <person name="Haas M.W."/>
            <person name="Macchietto M."/>
            <person name="Kono T."/>
            <person name="Duquette J."/>
            <person name="Shao M."/>
        </authorList>
    </citation>
    <scope>NUCLEOTIDE SEQUENCE</scope>
    <source>
        <tissue evidence="2">Fresh leaf tissue</tissue>
    </source>
</reference>
<protein>
    <submittedName>
        <fullName evidence="2">Uncharacterized protein</fullName>
    </submittedName>
</protein>
<sequence length="71" mass="7240">MTGGGGSGEEMTGGGGSGEEMTGGGGSGGGSAWSTDGIARSWLERREKWQRSEKWQWGKVETFAGAGQSPT</sequence>
<evidence type="ECO:0000256" key="1">
    <source>
        <dbReference type="SAM" id="MobiDB-lite"/>
    </source>
</evidence>
<feature type="compositionally biased region" description="Gly residues" evidence="1">
    <location>
        <begin position="1"/>
        <end position="31"/>
    </location>
</feature>
<gene>
    <name evidence="2" type="ORF">GUJ93_ZPchr0002g26163</name>
</gene>
<name>A0A8J5SF70_ZIZPA</name>
<accession>A0A8J5SF70</accession>
<feature type="region of interest" description="Disordered" evidence="1">
    <location>
        <begin position="1"/>
        <end position="39"/>
    </location>
</feature>
<comment type="caution">
    <text evidence="2">The sequence shown here is derived from an EMBL/GenBank/DDBJ whole genome shotgun (WGS) entry which is preliminary data.</text>
</comment>
<organism evidence="2 3">
    <name type="scientific">Zizania palustris</name>
    <name type="common">Northern wild rice</name>
    <dbReference type="NCBI Taxonomy" id="103762"/>
    <lineage>
        <taxon>Eukaryota</taxon>
        <taxon>Viridiplantae</taxon>
        <taxon>Streptophyta</taxon>
        <taxon>Embryophyta</taxon>
        <taxon>Tracheophyta</taxon>
        <taxon>Spermatophyta</taxon>
        <taxon>Magnoliopsida</taxon>
        <taxon>Liliopsida</taxon>
        <taxon>Poales</taxon>
        <taxon>Poaceae</taxon>
        <taxon>BOP clade</taxon>
        <taxon>Oryzoideae</taxon>
        <taxon>Oryzeae</taxon>
        <taxon>Zizaniinae</taxon>
        <taxon>Zizania</taxon>
    </lineage>
</organism>
<dbReference type="EMBL" id="JAAALK010000287">
    <property type="protein sequence ID" value="KAG8060775.1"/>
    <property type="molecule type" value="Genomic_DNA"/>
</dbReference>
<proteinExistence type="predicted"/>